<organism evidence="1 2">
    <name type="scientific">Strongyloides papillosus</name>
    <name type="common">Intestinal threadworm</name>
    <dbReference type="NCBI Taxonomy" id="174720"/>
    <lineage>
        <taxon>Eukaryota</taxon>
        <taxon>Metazoa</taxon>
        <taxon>Ecdysozoa</taxon>
        <taxon>Nematoda</taxon>
        <taxon>Chromadorea</taxon>
        <taxon>Rhabditida</taxon>
        <taxon>Tylenchina</taxon>
        <taxon>Panagrolaimomorpha</taxon>
        <taxon>Strongyloidoidea</taxon>
        <taxon>Strongyloididae</taxon>
        <taxon>Strongyloides</taxon>
    </lineage>
</organism>
<proteinExistence type="predicted"/>
<keyword evidence="1" id="KW-1185">Reference proteome</keyword>
<dbReference type="WBParaSite" id="SPAL_0000881500.1">
    <property type="protein sequence ID" value="SPAL_0000881500.1"/>
    <property type="gene ID" value="SPAL_0000881500"/>
</dbReference>
<evidence type="ECO:0000313" key="2">
    <source>
        <dbReference type="WBParaSite" id="SPAL_0000881500.1"/>
    </source>
</evidence>
<sequence>IFASDEIFYNFFKKNEKHFKNSFNILMSDHGHRMNSFSLSEMGRYEQKNPYFIITIPEELRFNEQLIKNLKENSKKHISHFDIYATLLDLLTNAPKDGFKMLDKQKKFPIKNDTIKGLSLLRPLPIYNRSCYEMFIPPQYCLCKPKFELLPSFMAKERAQIEKNFIKALNNKLVEGNLTDKCAEMKLDRSEEFKIMFARDKNSKIVYQVDAVTIPGKARYQVMMNKNFEILNNEIIRFSVYKHQAEPCENFSFYRIYCYCKILLHEK</sequence>
<reference evidence="2" key="1">
    <citation type="submission" date="2017-02" db="UniProtKB">
        <authorList>
            <consortium name="WormBaseParasite"/>
        </authorList>
    </citation>
    <scope>IDENTIFICATION</scope>
</reference>
<dbReference type="Gene3D" id="3.40.720.10">
    <property type="entry name" value="Alkaline Phosphatase, subunit A"/>
    <property type="match status" value="1"/>
</dbReference>
<dbReference type="Proteomes" id="UP000046392">
    <property type="component" value="Unplaced"/>
</dbReference>
<dbReference type="InterPro" id="IPR017850">
    <property type="entry name" value="Alkaline_phosphatase_core_sf"/>
</dbReference>
<dbReference type="GO" id="GO:0005615">
    <property type="term" value="C:extracellular space"/>
    <property type="evidence" value="ECO:0007669"/>
    <property type="project" value="TreeGrafter"/>
</dbReference>
<evidence type="ECO:0000313" key="1">
    <source>
        <dbReference type="Proteomes" id="UP000046392"/>
    </source>
</evidence>
<protein>
    <submittedName>
        <fullName evidence="2">Sulfatase domain-containing protein</fullName>
    </submittedName>
</protein>
<name>A0A0N5BSH2_STREA</name>
<dbReference type="InterPro" id="IPR004245">
    <property type="entry name" value="DUF229"/>
</dbReference>
<dbReference type="PANTHER" id="PTHR10974:SF75">
    <property type="entry name" value="SULFATASE DOMAIN-CONTAINING PROTEIN"/>
    <property type="match status" value="1"/>
</dbReference>
<dbReference type="Pfam" id="PF02995">
    <property type="entry name" value="DUF229"/>
    <property type="match status" value="1"/>
</dbReference>
<dbReference type="AlphaFoldDB" id="A0A0N5BSH2"/>
<accession>A0A0N5BSH2</accession>
<dbReference type="STRING" id="174720.A0A0N5BSH2"/>
<dbReference type="PANTHER" id="PTHR10974">
    <property type="entry name" value="FI08016P-RELATED"/>
    <property type="match status" value="1"/>
</dbReference>